<evidence type="ECO:0000256" key="7">
    <source>
        <dbReference type="ARBA" id="ARBA00024603"/>
    </source>
</evidence>
<dbReference type="InterPro" id="IPR001567">
    <property type="entry name" value="Pept_M3A_M3B_dom"/>
</dbReference>
<dbReference type="AlphaFoldDB" id="A0A1D8IJH3"/>
<evidence type="ECO:0000256" key="6">
    <source>
        <dbReference type="ARBA" id="ARBA00023049"/>
    </source>
</evidence>
<keyword evidence="5 9" id="KW-0862">Zinc</keyword>
<feature type="domain" description="Peptidase M3A/M3B catalytic" evidence="10">
    <location>
        <begin position="224"/>
        <end position="676"/>
    </location>
</feature>
<dbReference type="InterPro" id="IPR024077">
    <property type="entry name" value="Neurolysin/TOP_dom2"/>
</dbReference>
<evidence type="ECO:0000256" key="9">
    <source>
        <dbReference type="RuleBase" id="RU003435"/>
    </source>
</evidence>
<dbReference type="GO" id="GO:0005829">
    <property type="term" value="C:cytosol"/>
    <property type="evidence" value="ECO:0007669"/>
    <property type="project" value="UniProtKB-ARBA"/>
</dbReference>
<feature type="domain" description="Oligopeptidase A N-terminal" evidence="11">
    <location>
        <begin position="28"/>
        <end position="149"/>
    </location>
</feature>
<evidence type="ECO:0000256" key="3">
    <source>
        <dbReference type="ARBA" id="ARBA00022723"/>
    </source>
</evidence>
<dbReference type="EMBL" id="CP017415">
    <property type="protein sequence ID" value="AOU96623.1"/>
    <property type="molecule type" value="Genomic_DNA"/>
</dbReference>
<keyword evidence="3 9" id="KW-0479">Metal-binding</keyword>
<gene>
    <name evidence="12" type="ORF">BI364_00025</name>
</gene>
<dbReference type="InterPro" id="IPR034005">
    <property type="entry name" value="M3A_DCP"/>
</dbReference>
<reference evidence="13" key="1">
    <citation type="submission" date="2016-09" db="EMBL/GenBank/DDBJ databases">
        <title>Acidihalobacter prosperus F5.</title>
        <authorList>
            <person name="Khaleque H.N."/>
            <person name="Ramsay J.P."/>
            <person name="Kaksonen A.H."/>
            <person name="Boxall N.J."/>
            <person name="Watkin E.L.J."/>
        </authorList>
    </citation>
    <scope>NUCLEOTIDE SEQUENCE [LARGE SCALE GENOMIC DNA]</scope>
    <source>
        <strain evidence="13">F5</strain>
    </source>
</reference>
<dbReference type="KEGG" id="aprs:BI364_00025"/>
<evidence type="ECO:0000259" key="11">
    <source>
        <dbReference type="Pfam" id="PF19310"/>
    </source>
</evidence>
<protein>
    <recommendedName>
        <fullName evidence="8">oligopeptidase A</fullName>
        <ecNumber evidence="8">3.4.24.70</ecNumber>
    </recommendedName>
</protein>
<dbReference type="Pfam" id="PF19310">
    <property type="entry name" value="TOP_N"/>
    <property type="match status" value="1"/>
</dbReference>
<organism evidence="12 13">
    <name type="scientific">Acidihalobacter yilgarnensis</name>
    <dbReference type="NCBI Taxonomy" id="2819280"/>
    <lineage>
        <taxon>Bacteria</taxon>
        <taxon>Pseudomonadati</taxon>
        <taxon>Pseudomonadota</taxon>
        <taxon>Gammaproteobacteria</taxon>
        <taxon>Chromatiales</taxon>
        <taxon>Ectothiorhodospiraceae</taxon>
        <taxon>Acidihalobacter</taxon>
    </lineage>
</organism>
<dbReference type="GO" id="GO:0004222">
    <property type="term" value="F:metalloendopeptidase activity"/>
    <property type="evidence" value="ECO:0007669"/>
    <property type="project" value="UniProtKB-EC"/>
</dbReference>
<dbReference type="InterPro" id="IPR024079">
    <property type="entry name" value="MetalloPept_cat_dom_sf"/>
</dbReference>
<dbReference type="PANTHER" id="PTHR11804:SF84">
    <property type="entry name" value="SACCHAROLYSIN"/>
    <property type="match status" value="1"/>
</dbReference>
<dbReference type="RefSeq" id="WP_070077017.1">
    <property type="nucleotide sequence ID" value="NZ_CP017415.1"/>
</dbReference>
<dbReference type="Gene3D" id="1.10.1370.10">
    <property type="entry name" value="Neurolysin, domain 3"/>
    <property type="match status" value="1"/>
</dbReference>
<dbReference type="GO" id="GO:0006508">
    <property type="term" value="P:proteolysis"/>
    <property type="evidence" value="ECO:0007669"/>
    <property type="project" value="UniProtKB-KW"/>
</dbReference>
<comment type="cofactor">
    <cofactor evidence="9">
        <name>Zn(2+)</name>
        <dbReference type="ChEBI" id="CHEBI:29105"/>
    </cofactor>
    <text evidence="9">Binds 1 zinc ion.</text>
</comment>
<comment type="similarity">
    <text evidence="1 9">Belongs to the peptidase M3 family.</text>
</comment>
<evidence type="ECO:0000313" key="12">
    <source>
        <dbReference type="EMBL" id="AOU96623.1"/>
    </source>
</evidence>
<keyword evidence="13" id="KW-1185">Reference proteome</keyword>
<dbReference type="Pfam" id="PF01432">
    <property type="entry name" value="Peptidase_M3"/>
    <property type="match status" value="1"/>
</dbReference>
<dbReference type="GO" id="GO:0046872">
    <property type="term" value="F:metal ion binding"/>
    <property type="evidence" value="ECO:0007669"/>
    <property type="project" value="UniProtKB-UniRule"/>
</dbReference>
<dbReference type="SUPFAM" id="SSF55486">
    <property type="entry name" value="Metalloproteases ('zincins'), catalytic domain"/>
    <property type="match status" value="1"/>
</dbReference>
<evidence type="ECO:0000259" key="10">
    <source>
        <dbReference type="Pfam" id="PF01432"/>
    </source>
</evidence>
<name>A0A1D8IJH3_9GAMM</name>
<dbReference type="Gene3D" id="3.40.390.10">
    <property type="entry name" value="Collagenase (Catalytic Domain)"/>
    <property type="match status" value="1"/>
</dbReference>
<sequence>MHNPLLDASGLPEFASIKAEHVVPAITEILSQNRGKLARRLASDEAPDWRNVAEFMAELDENIERVWSPVRHLNAVANHDSLRQAYNTCLPLISEYHTELGHNRELCELWRSLGEQAETNVLDESQRKLIRDTLRDFYLSGVDLDEDRKQSFSNLQQRLSALQAKFEENILDATDGWSITFVDDGRLAGMPASALAQAKQAALARGEKGYRLTLDFPSYDAVVSYCEDRELRKQVYTAYATRASDQGPHAGRWDNSGVMREILDVRRQLSQLLGLNSFAEESLMTKMAESPEEVLGFLQDLAERSRPAAQRELDELRKFSAQELSLPNLESWDLAYASQKLREKRYAFSEEQIKAYFPVDRVLKGLFELVAELFNVNITVSQAPYETWHSDVRFYDVMDATGTLRAQFYIDLYAREHKRGGAWMDECRGYHIKPNGSSHPIAYLTCNSSPPVDGTPGLFTHDDVVTLFHEFGHGLHHMLTRVPYAQLAGIRGVEWDAVELPSQFMENWCWRDEILERISGHYETGESLPKSLRDSLIATQFFQAGMQMIRQIEFSMIDMHLHMVRISDESGIQEIVDSVRNEIAVITPPKFNRFLQGFAHIFGGGYAAGYYSYKWAEVLSADAFSRFEEEGLFNRETGASFLREILEMGGSKPAMELFKNFRGREPRIDALLQHTGIAA</sequence>
<evidence type="ECO:0000256" key="5">
    <source>
        <dbReference type="ARBA" id="ARBA00022833"/>
    </source>
</evidence>
<keyword evidence="6 9" id="KW-0482">Metalloprotease</keyword>
<accession>A0A1D8IJH3</accession>
<dbReference type="CDD" id="cd06456">
    <property type="entry name" value="M3A_DCP"/>
    <property type="match status" value="1"/>
</dbReference>
<keyword evidence="2 9" id="KW-0645">Protease</keyword>
<evidence type="ECO:0000256" key="1">
    <source>
        <dbReference type="ARBA" id="ARBA00006040"/>
    </source>
</evidence>
<evidence type="ECO:0000313" key="13">
    <source>
        <dbReference type="Proteomes" id="UP000095401"/>
    </source>
</evidence>
<keyword evidence="4 9" id="KW-0378">Hydrolase</keyword>
<evidence type="ECO:0000256" key="8">
    <source>
        <dbReference type="ARBA" id="ARBA00026100"/>
    </source>
</evidence>
<dbReference type="EC" id="3.4.24.70" evidence="8"/>
<comment type="catalytic activity">
    <reaction evidence="7">
        <text>Hydrolysis of oligopeptides, with broad specificity. Gly or Ala commonly occur as P1 or P1' residues, but more distant residues are also important, as is shown by the fact that Z-Gly-Pro-Gly-|-Gly-Pro-Ala is cleaved, but not Z-(Gly)(5).</text>
        <dbReference type="EC" id="3.4.24.70"/>
    </reaction>
</comment>
<dbReference type="FunFam" id="3.40.390.10:FF:000009">
    <property type="entry name" value="Oligopeptidase A"/>
    <property type="match status" value="1"/>
</dbReference>
<dbReference type="InterPro" id="IPR045090">
    <property type="entry name" value="Pept_M3A_M3B"/>
</dbReference>
<dbReference type="GO" id="GO:0006518">
    <property type="term" value="P:peptide metabolic process"/>
    <property type="evidence" value="ECO:0007669"/>
    <property type="project" value="TreeGrafter"/>
</dbReference>
<dbReference type="Proteomes" id="UP000095401">
    <property type="component" value="Chromosome"/>
</dbReference>
<evidence type="ECO:0000256" key="2">
    <source>
        <dbReference type="ARBA" id="ARBA00022670"/>
    </source>
</evidence>
<dbReference type="PANTHER" id="PTHR11804">
    <property type="entry name" value="PROTEASE M3 THIMET OLIGOPEPTIDASE-RELATED"/>
    <property type="match status" value="1"/>
</dbReference>
<dbReference type="InterPro" id="IPR045666">
    <property type="entry name" value="OpdA_N"/>
</dbReference>
<evidence type="ECO:0000256" key="4">
    <source>
        <dbReference type="ARBA" id="ARBA00022801"/>
    </source>
</evidence>
<proteinExistence type="inferred from homology"/>